<keyword evidence="4" id="KW-1185">Reference proteome</keyword>
<accession>A0A813DL31</accession>
<evidence type="ECO:0000313" key="3">
    <source>
        <dbReference type="EMBL" id="CAE8610825.1"/>
    </source>
</evidence>
<evidence type="ECO:0000313" key="2">
    <source>
        <dbReference type="EMBL" id="CAE8587222.1"/>
    </source>
</evidence>
<dbReference type="InterPro" id="IPR016024">
    <property type="entry name" value="ARM-type_fold"/>
</dbReference>
<dbReference type="AlphaFoldDB" id="A0A813DL31"/>
<dbReference type="EMBL" id="CAJNNV010024847">
    <property type="protein sequence ID" value="CAE8610825.1"/>
    <property type="molecule type" value="Genomic_DNA"/>
</dbReference>
<dbReference type="EMBL" id="CAJNNV010002457">
    <property type="protein sequence ID" value="CAE8587222.1"/>
    <property type="molecule type" value="Genomic_DNA"/>
</dbReference>
<dbReference type="Gene3D" id="1.25.10.10">
    <property type="entry name" value="Leucine-rich Repeat Variant"/>
    <property type="match status" value="1"/>
</dbReference>
<dbReference type="InterPro" id="IPR011989">
    <property type="entry name" value="ARM-like"/>
</dbReference>
<proteinExistence type="predicted"/>
<protein>
    <submittedName>
        <fullName evidence="2">Uncharacterized protein</fullName>
    </submittedName>
</protein>
<gene>
    <name evidence="3" type="ORF">PGLA1383_LOCUS28636</name>
    <name evidence="2" type="ORF">PGLA1383_LOCUS6063</name>
</gene>
<comment type="caution">
    <text evidence="2">The sequence shown here is derived from an EMBL/GenBank/DDBJ whole genome shotgun (WGS) entry which is preliminary data.</text>
</comment>
<evidence type="ECO:0000256" key="1">
    <source>
        <dbReference type="SAM" id="MobiDB-lite"/>
    </source>
</evidence>
<dbReference type="Proteomes" id="UP000654075">
    <property type="component" value="Unassembled WGS sequence"/>
</dbReference>
<organism evidence="2 4">
    <name type="scientific">Polarella glacialis</name>
    <name type="common">Dinoflagellate</name>
    <dbReference type="NCBI Taxonomy" id="89957"/>
    <lineage>
        <taxon>Eukaryota</taxon>
        <taxon>Sar</taxon>
        <taxon>Alveolata</taxon>
        <taxon>Dinophyceae</taxon>
        <taxon>Suessiales</taxon>
        <taxon>Suessiaceae</taxon>
        <taxon>Polarella</taxon>
    </lineage>
</organism>
<evidence type="ECO:0000313" key="4">
    <source>
        <dbReference type="Proteomes" id="UP000654075"/>
    </source>
</evidence>
<dbReference type="SUPFAM" id="SSF48371">
    <property type="entry name" value="ARM repeat"/>
    <property type="match status" value="1"/>
</dbReference>
<reference evidence="2" key="1">
    <citation type="submission" date="2021-02" db="EMBL/GenBank/DDBJ databases">
        <authorList>
            <person name="Dougan E. K."/>
            <person name="Rhodes N."/>
            <person name="Thang M."/>
            <person name="Chan C."/>
        </authorList>
    </citation>
    <scope>NUCLEOTIDE SEQUENCE</scope>
</reference>
<sequence length="265" mass="28725">MAARDQPKVCLAGLASLGELCQVLRPDELRPFCEVAVVQALGLLQDPGLCLDLRPAAVICLARLCFAFRNEAIGLVQSLDAFQALASTVVAASPCRFQVSSMRDPPSKFNSNNNSNAWSRREKDQQRDRCVLQRATDEWLHRQQLGEALLLAYALLAGLAAEQHMPGILAFVACSCSGLLGPEGQRSPGRSRREEETFRRCLEIFSALAQLHPDRVAAAARADRSVGLPLSRLLKFAESSSLKSDPQLQVCAQTIKRAASTAIGG</sequence>
<feature type="region of interest" description="Disordered" evidence="1">
    <location>
        <begin position="102"/>
        <end position="122"/>
    </location>
</feature>
<name>A0A813DL31_POLGL</name>